<dbReference type="PANTHER" id="PTHR10853:SF0">
    <property type="entry name" value="PROTEIN PELOTA HOMOLOG"/>
    <property type="match status" value="1"/>
</dbReference>
<dbReference type="Pfam" id="PF03465">
    <property type="entry name" value="eRF1_3"/>
    <property type="match status" value="1"/>
</dbReference>
<organism evidence="12 13">
    <name type="scientific">Candida viswanathii</name>
    <dbReference type="NCBI Taxonomy" id="5486"/>
    <lineage>
        <taxon>Eukaryota</taxon>
        <taxon>Fungi</taxon>
        <taxon>Dikarya</taxon>
        <taxon>Ascomycota</taxon>
        <taxon>Saccharomycotina</taxon>
        <taxon>Pichiomycetes</taxon>
        <taxon>Debaryomycetaceae</taxon>
        <taxon>Candida/Lodderomyces clade</taxon>
        <taxon>Candida</taxon>
    </lineage>
</organism>
<dbReference type="GO" id="GO:0071025">
    <property type="term" value="P:RNA surveillance"/>
    <property type="evidence" value="ECO:0007669"/>
    <property type="project" value="InterPro"/>
</dbReference>
<dbReference type="GO" id="GO:0006412">
    <property type="term" value="P:translation"/>
    <property type="evidence" value="ECO:0007669"/>
    <property type="project" value="UniProtKB-ARBA"/>
</dbReference>
<reference evidence="12 13" key="1">
    <citation type="submission" date="2018-06" db="EMBL/GenBank/DDBJ databases">
        <title>Whole genome sequencing of Candida tropicalis (genome annotated by CSBL at Korea University).</title>
        <authorList>
            <person name="Ahn J."/>
        </authorList>
    </citation>
    <scope>NUCLEOTIDE SEQUENCE [LARGE SCALE GENOMIC DNA]</scope>
    <source>
        <strain evidence="12 13">ATCC 20962</strain>
    </source>
</reference>
<feature type="domain" description="eRF1/Pelota-like N-terminal" evidence="11">
    <location>
        <begin position="1"/>
        <end position="134"/>
    </location>
</feature>
<evidence type="ECO:0000256" key="7">
    <source>
        <dbReference type="ARBA" id="ARBA00022776"/>
    </source>
</evidence>
<dbReference type="GO" id="GO:0070481">
    <property type="term" value="P:nuclear-transcribed mRNA catabolic process, non-stop decay"/>
    <property type="evidence" value="ECO:0007669"/>
    <property type="project" value="InterPro"/>
</dbReference>
<evidence type="ECO:0000256" key="6">
    <source>
        <dbReference type="ARBA" id="ARBA00022723"/>
    </source>
</evidence>
<dbReference type="GO" id="GO:0051321">
    <property type="term" value="P:meiotic cell cycle"/>
    <property type="evidence" value="ECO:0007669"/>
    <property type="project" value="UniProtKB-KW"/>
</dbReference>
<keyword evidence="7" id="KW-0498">Mitosis</keyword>
<evidence type="ECO:0000256" key="2">
    <source>
        <dbReference type="ARBA" id="ARBA00004496"/>
    </source>
</evidence>
<comment type="subcellular location">
    <subcellularLocation>
        <location evidence="2 10">Cytoplasm</location>
    </subcellularLocation>
</comment>
<evidence type="ECO:0000313" key="13">
    <source>
        <dbReference type="Proteomes" id="UP000253472"/>
    </source>
</evidence>
<dbReference type="Gene3D" id="2.30.30.870">
    <property type="entry name" value="Pelota, domain A"/>
    <property type="match status" value="1"/>
</dbReference>
<dbReference type="GO" id="GO:0070651">
    <property type="term" value="P:nonfunctional rRNA decay"/>
    <property type="evidence" value="ECO:0007669"/>
    <property type="project" value="TreeGrafter"/>
</dbReference>
<dbReference type="FunFam" id="3.30.1330.30:FF:000008">
    <property type="entry name" value="Protein pelota homolog"/>
    <property type="match status" value="1"/>
</dbReference>
<dbReference type="InterPro" id="IPR005142">
    <property type="entry name" value="eRF1_3"/>
</dbReference>
<comment type="cofactor">
    <cofactor evidence="1 10">
        <name>a divalent metal cation</name>
        <dbReference type="ChEBI" id="CHEBI:60240"/>
    </cofactor>
</comment>
<keyword evidence="8" id="KW-0469">Meiosis</keyword>
<dbReference type="FunFam" id="3.30.420.60:FF:000004">
    <property type="entry name" value="Protein DOM34 homolog"/>
    <property type="match status" value="1"/>
</dbReference>
<dbReference type="PANTHER" id="PTHR10853">
    <property type="entry name" value="PELOTA"/>
    <property type="match status" value="1"/>
</dbReference>
<dbReference type="InterPro" id="IPR005140">
    <property type="entry name" value="eRF1_Pelota-like_N"/>
</dbReference>
<name>A0A367YC88_9ASCO</name>
<dbReference type="AlphaFoldDB" id="A0A367YC88"/>
<dbReference type="STRING" id="5486.A0A367YC88"/>
<dbReference type="InterPro" id="IPR042226">
    <property type="entry name" value="eFR1_2_sf"/>
</dbReference>
<dbReference type="NCBIfam" id="TIGR00111">
    <property type="entry name" value="pelota"/>
    <property type="match status" value="1"/>
</dbReference>
<dbReference type="InterPro" id="IPR005141">
    <property type="entry name" value="eRF1_2"/>
</dbReference>
<evidence type="ECO:0000259" key="11">
    <source>
        <dbReference type="SMART" id="SM01194"/>
    </source>
</evidence>
<evidence type="ECO:0000256" key="10">
    <source>
        <dbReference type="RuleBase" id="RU362019"/>
    </source>
</evidence>
<dbReference type="Gene3D" id="3.30.1330.30">
    <property type="match status" value="1"/>
</dbReference>
<dbReference type="SUPFAM" id="SSF53137">
    <property type="entry name" value="Translational machinery components"/>
    <property type="match status" value="1"/>
</dbReference>
<dbReference type="SUPFAM" id="SSF55315">
    <property type="entry name" value="L30e-like"/>
    <property type="match status" value="1"/>
</dbReference>
<keyword evidence="9" id="KW-0131">Cell cycle</keyword>
<accession>A0A367YC88</accession>
<dbReference type="GO" id="GO:0070966">
    <property type="term" value="P:nuclear-transcribed mRNA catabolic process, no-go decay"/>
    <property type="evidence" value="ECO:0007669"/>
    <property type="project" value="InterPro"/>
</dbReference>
<evidence type="ECO:0000256" key="5">
    <source>
        <dbReference type="ARBA" id="ARBA00022618"/>
    </source>
</evidence>
<dbReference type="InterPro" id="IPR058547">
    <property type="entry name" value="Pelota_N"/>
</dbReference>
<dbReference type="Proteomes" id="UP000253472">
    <property type="component" value="Unassembled WGS sequence"/>
</dbReference>
<dbReference type="GO" id="GO:0032790">
    <property type="term" value="P:ribosome disassembly"/>
    <property type="evidence" value="ECO:0007669"/>
    <property type="project" value="TreeGrafter"/>
</dbReference>
<dbReference type="GO" id="GO:0046872">
    <property type="term" value="F:metal ion binding"/>
    <property type="evidence" value="ECO:0007669"/>
    <property type="project" value="UniProtKB-KW"/>
</dbReference>
<proteinExistence type="inferred from homology"/>
<keyword evidence="5" id="KW-0132">Cell division</keyword>
<comment type="caution">
    <text evidence="12">The sequence shown here is derived from an EMBL/GenBank/DDBJ whole genome shotgun (WGS) entry which is preliminary data.</text>
</comment>
<keyword evidence="13" id="KW-1185">Reference proteome</keyword>
<evidence type="ECO:0000256" key="4">
    <source>
        <dbReference type="ARBA" id="ARBA00022490"/>
    </source>
</evidence>
<dbReference type="SMART" id="SM01194">
    <property type="entry name" value="eRF1_1"/>
    <property type="match status" value="1"/>
</dbReference>
<keyword evidence="4 10" id="KW-0963">Cytoplasm</keyword>
<dbReference type="EMBL" id="QLNQ01000025">
    <property type="protein sequence ID" value="RCK62631.1"/>
    <property type="molecule type" value="Genomic_DNA"/>
</dbReference>
<dbReference type="GO" id="GO:0005737">
    <property type="term" value="C:cytoplasm"/>
    <property type="evidence" value="ECO:0007669"/>
    <property type="project" value="UniProtKB-SubCell"/>
</dbReference>
<evidence type="ECO:0000256" key="9">
    <source>
        <dbReference type="ARBA" id="ARBA00023306"/>
    </source>
</evidence>
<dbReference type="InterPro" id="IPR029064">
    <property type="entry name" value="Ribosomal_eL30-like_sf"/>
</dbReference>
<dbReference type="Pfam" id="PF03464">
    <property type="entry name" value="eRF1_2"/>
    <property type="match status" value="1"/>
</dbReference>
<dbReference type="GO" id="GO:0051301">
    <property type="term" value="P:cell division"/>
    <property type="evidence" value="ECO:0007669"/>
    <property type="project" value="UniProtKB-KW"/>
</dbReference>
<dbReference type="SUPFAM" id="SSF159065">
    <property type="entry name" value="Dom34/Pelota N-terminal domain-like"/>
    <property type="match status" value="1"/>
</dbReference>
<dbReference type="Pfam" id="PF26356">
    <property type="entry name" value="Pelota_N"/>
    <property type="match status" value="1"/>
</dbReference>
<evidence type="ECO:0000256" key="3">
    <source>
        <dbReference type="ARBA" id="ARBA00009504"/>
    </source>
</evidence>
<comment type="function">
    <text evidence="10">Component of the Dom34-Hbs1 complex, a complex that recognizes stalled ribosomes and triggers the No-Go Decay (NGD) pathway (PubMed:20890290). In the Dom34-Hbs1 complex, dom34 recognizes ribosomes stalled at the 3' end of an mRNA and engages stalled ribosomes by destabilizing mRNA in the mRNA channel. Following ribosome-binding, the Dom34-Hbs1 complex promotes the disassembly of stalled ribosomes, followed by degradation of damaged mRNAs as part of the NGD pathway.</text>
</comment>
<evidence type="ECO:0000313" key="12">
    <source>
        <dbReference type="EMBL" id="RCK62631.1"/>
    </source>
</evidence>
<comment type="similarity">
    <text evidence="3 10">Belongs to the eukaryotic release factor 1 family. Pelota subfamily.</text>
</comment>
<gene>
    <name evidence="12" type="primary">dom34_1</name>
    <name evidence="12" type="ORF">Cantr_09065</name>
</gene>
<dbReference type="Gene3D" id="3.30.420.60">
    <property type="entry name" value="eRF1 domain 2"/>
    <property type="match status" value="1"/>
</dbReference>
<dbReference type="InterPro" id="IPR004405">
    <property type="entry name" value="TF_pelota"/>
</dbReference>
<dbReference type="OrthoDB" id="10249111at2759"/>
<evidence type="ECO:0000256" key="1">
    <source>
        <dbReference type="ARBA" id="ARBA00001968"/>
    </source>
</evidence>
<sequence>MQVKNKAKLKDKNVAVTLIPEDSEDLWYLYNLLKKGDTVQLLTHRNVKKGNQAQQTKGKAKLEKILVKLRLLVEDIDYVASDQTMRVNGKSLLQQEYIPLNSYHTAEVELNKELTITKDNWDEYDMRLMNDLCSIEKKADIGAVVFQEGVAHICYVTDSMTVLQAKVEKSIPRKNNEYGTRDLDKAMNSFFNMIISTMTRHFDFDRLKVIILASPGFLAKTLYDRLMQECLNLQNSGKESKVYSSILQNKNKFLIAHSSTGYLQGLEEVMDDPQTKKRLADTKFLEETEALLRFQRALNDDDGRAWYGLDEITKALNMDAVRYLMVSDALFRSDDIDERRQYIDLTEQAKSLGAKVYIFSSLHESGIQLNQLTGIAALLKYPVPDLDETDDEEEEED</sequence>
<evidence type="ECO:0000256" key="8">
    <source>
        <dbReference type="ARBA" id="ARBA00023254"/>
    </source>
</evidence>
<dbReference type="GO" id="GO:1990533">
    <property type="term" value="C:Dom34-Hbs1 complex"/>
    <property type="evidence" value="ECO:0007669"/>
    <property type="project" value="UniProtKB-ARBA"/>
</dbReference>
<dbReference type="InterPro" id="IPR038069">
    <property type="entry name" value="Pelota/DOM34_N"/>
</dbReference>
<keyword evidence="6 10" id="KW-0479">Metal-binding</keyword>
<protein>
    <recommendedName>
        <fullName evidence="10">Protein DOM34 homolog</fullName>
    </recommendedName>
</protein>